<dbReference type="EMBL" id="HBFK01040436">
    <property type="protein sequence ID" value="CAD8758046.1"/>
    <property type="molecule type" value="Transcribed_RNA"/>
</dbReference>
<evidence type="ECO:0008006" key="3">
    <source>
        <dbReference type="Google" id="ProtNLM"/>
    </source>
</evidence>
<evidence type="ECO:0000313" key="1">
    <source>
        <dbReference type="EMBL" id="CAD8758046.1"/>
    </source>
</evidence>
<accession>A0A6T8PLK2</accession>
<proteinExistence type="predicted"/>
<gene>
    <name evidence="1" type="ORF">HAND1043_LOCUS24560</name>
    <name evidence="2" type="ORF">HAND1043_LOCUS24562</name>
</gene>
<dbReference type="EMBL" id="HBFK01040438">
    <property type="protein sequence ID" value="CAD8758048.1"/>
    <property type="molecule type" value="Transcribed_RNA"/>
</dbReference>
<protein>
    <recommendedName>
        <fullName evidence="3">Methyltransferase type 11 domain-containing protein</fullName>
    </recommendedName>
</protein>
<name>A0A6T8PLK2_HEMAN</name>
<evidence type="ECO:0000313" key="2">
    <source>
        <dbReference type="EMBL" id="CAD8758048.1"/>
    </source>
</evidence>
<sequence>MVAIQMLEEQFATDNQKRFLLSQPGNVSGLEADITLSIDVIYHITDIEDWMQYFDDLFSAARKFVLIYAFDGDFKKQSRAEHVIFRGFTDYVRDNFLCWEHVLTVPPLHVRNTSASFYLWQRRS</sequence>
<reference evidence="1" key="1">
    <citation type="submission" date="2021-01" db="EMBL/GenBank/DDBJ databases">
        <authorList>
            <person name="Corre E."/>
            <person name="Pelletier E."/>
            <person name="Niang G."/>
            <person name="Scheremetjew M."/>
            <person name="Finn R."/>
            <person name="Kale V."/>
            <person name="Holt S."/>
            <person name="Cochrane G."/>
            <person name="Meng A."/>
            <person name="Brown T."/>
            <person name="Cohen L."/>
        </authorList>
    </citation>
    <scope>NUCLEOTIDE SEQUENCE</scope>
    <source>
        <strain evidence="1">CCMP441</strain>
    </source>
</reference>
<organism evidence="1">
    <name type="scientific">Hemiselmis andersenii</name>
    <name type="common">Cryptophyte alga</name>
    <dbReference type="NCBI Taxonomy" id="464988"/>
    <lineage>
        <taxon>Eukaryota</taxon>
        <taxon>Cryptophyceae</taxon>
        <taxon>Cryptomonadales</taxon>
        <taxon>Hemiselmidaceae</taxon>
        <taxon>Hemiselmis</taxon>
    </lineage>
</organism>
<dbReference type="AlphaFoldDB" id="A0A6T8PLK2"/>